<keyword evidence="1" id="KW-0732">Signal</keyword>
<sequence>MSVVGFILVLLNAPRPPEATAAAPNPVLNVARAAATLQLHFTHRRNDYDDKRWGVSHSSHRPSTVHPFFALLPRVVIVWLQRRVRSDTLRNRRQTRLQTAPSSPLVYFVIVARSRRRVHPTR</sequence>
<reference evidence="2 3" key="2">
    <citation type="journal article" date="2019" name="G3 (Bethesda)">
        <title>Hybrid Assembly of the Genome of the Entomopathogenic Nematode Steinernema carpocapsae Identifies the X-Chromosome.</title>
        <authorList>
            <person name="Serra L."/>
            <person name="Macchietto M."/>
            <person name="Macias-Munoz A."/>
            <person name="McGill C.J."/>
            <person name="Rodriguez I.M."/>
            <person name="Rodriguez B."/>
            <person name="Murad R."/>
            <person name="Mortazavi A."/>
        </authorList>
    </citation>
    <scope>NUCLEOTIDE SEQUENCE [LARGE SCALE GENOMIC DNA]</scope>
    <source>
        <strain evidence="2 3">ALL</strain>
    </source>
</reference>
<accession>A0A4U5N292</accession>
<reference evidence="2 3" key="1">
    <citation type="journal article" date="2015" name="Genome Biol.">
        <title>Comparative genomics of Steinernema reveals deeply conserved gene regulatory networks.</title>
        <authorList>
            <person name="Dillman A.R."/>
            <person name="Macchietto M."/>
            <person name="Porter C.F."/>
            <person name="Rogers A."/>
            <person name="Williams B."/>
            <person name="Antoshechkin I."/>
            <person name="Lee M.M."/>
            <person name="Goodwin Z."/>
            <person name="Lu X."/>
            <person name="Lewis E.E."/>
            <person name="Goodrich-Blair H."/>
            <person name="Stock S.P."/>
            <person name="Adams B.J."/>
            <person name="Sternberg P.W."/>
            <person name="Mortazavi A."/>
        </authorList>
    </citation>
    <scope>NUCLEOTIDE SEQUENCE [LARGE SCALE GENOMIC DNA]</scope>
    <source>
        <strain evidence="2 3">ALL</strain>
    </source>
</reference>
<evidence type="ECO:0000256" key="1">
    <source>
        <dbReference type="SAM" id="SignalP"/>
    </source>
</evidence>
<proteinExistence type="predicted"/>
<feature type="chain" id="PRO_5020531986" description="Secreted protein" evidence="1">
    <location>
        <begin position="22"/>
        <end position="122"/>
    </location>
</feature>
<comment type="caution">
    <text evidence="2">The sequence shown here is derived from an EMBL/GenBank/DDBJ whole genome shotgun (WGS) entry which is preliminary data.</text>
</comment>
<gene>
    <name evidence="2" type="ORF">L596_017641</name>
</gene>
<protein>
    <recommendedName>
        <fullName evidence="4">Secreted protein</fullName>
    </recommendedName>
</protein>
<feature type="signal peptide" evidence="1">
    <location>
        <begin position="1"/>
        <end position="21"/>
    </location>
</feature>
<dbReference type="EMBL" id="AZBU02000005">
    <property type="protein sequence ID" value="TKR76517.1"/>
    <property type="molecule type" value="Genomic_DNA"/>
</dbReference>
<keyword evidence="3" id="KW-1185">Reference proteome</keyword>
<evidence type="ECO:0000313" key="3">
    <source>
        <dbReference type="Proteomes" id="UP000298663"/>
    </source>
</evidence>
<dbReference type="AlphaFoldDB" id="A0A4U5N292"/>
<name>A0A4U5N292_STECR</name>
<dbReference type="Proteomes" id="UP000298663">
    <property type="component" value="Unassembled WGS sequence"/>
</dbReference>
<evidence type="ECO:0008006" key="4">
    <source>
        <dbReference type="Google" id="ProtNLM"/>
    </source>
</evidence>
<organism evidence="2 3">
    <name type="scientific">Steinernema carpocapsae</name>
    <name type="common">Entomopathogenic nematode</name>
    <dbReference type="NCBI Taxonomy" id="34508"/>
    <lineage>
        <taxon>Eukaryota</taxon>
        <taxon>Metazoa</taxon>
        <taxon>Ecdysozoa</taxon>
        <taxon>Nematoda</taxon>
        <taxon>Chromadorea</taxon>
        <taxon>Rhabditida</taxon>
        <taxon>Tylenchina</taxon>
        <taxon>Panagrolaimomorpha</taxon>
        <taxon>Strongyloidoidea</taxon>
        <taxon>Steinernematidae</taxon>
        <taxon>Steinernema</taxon>
    </lineage>
</organism>
<evidence type="ECO:0000313" key="2">
    <source>
        <dbReference type="EMBL" id="TKR76517.1"/>
    </source>
</evidence>